<accession>A0A6C0JRK6</accession>
<dbReference type="GO" id="GO:0005524">
    <property type="term" value="F:ATP binding"/>
    <property type="evidence" value="ECO:0007669"/>
    <property type="project" value="InterPro"/>
</dbReference>
<dbReference type="InterPro" id="IPR011009">
    <property type="entry name" value="Kinase-like_dom_sf"/>
</dbReference>
<name>A0A6C0JRK6_9ZZZZ</name>
<dbReference type="GO" id="GO:0044773">
    <property type="term" value="P:mitotic DNA damage checkpoint signaling"/>
    <property type="evidence" value="ECO:0007669"/>
    <property type="project" value="TreeGrafter"/>
</dbReference>
<sequence>MKEKYIDEGSYGCVLYPGKRCKDNKKIRKSIVKIFKSKRIYEEELVLHKKIENIFEKNKKCIVNIIDNCEKSINTYEKENYSKCKSTYKYDEQIIYQIIYQYGGKDLIFVSETRNTKFTKLFFSLSNIFEAIIILNKSEYVHFDIRLPNILYDKNSTKLIDFGLLLKYSQVKYQYFDDEGRFEYPPEFQKNNYKDLYEFFINNINIILINGKNKNNKLLLEFLNFFEKLKTNFKKSNYVEKEIINNKVDIYMLGTVILHFILYMFQNNNIIDLNIIEFQHILKLAYSMAYYDNVIRLTPENAFTKYKELVYKIKNKLSLNTSKIRQSKKSNSLLSNNTLKYETKEI</sequence>
<dbReference type="PANTHER" id="PTHR44167">
    <property type="entry name" value="OVARIAN-SPECIFIC SERINE/THREONINE-PROTEIN KINASE LOK-RELATED"/>
    <property type="match status" value="1"/>
</dbReference>
<evidence type="ECO:0000259" key="1">
    <source>
        <dbReference type="PROSITE" id="PS50011"/>
    </source>
</evidence>
<dbReference type="PANTHER" id="PTHR44167:SF24">
    <property type="entry name" value="SERINE_THREONINE-PROTEIN KINASE CHK2"/>
    <property type="match status" value="1"/>
</dbReference>
<dbReference type="GO" id="GO:0005634">
    <property type="term" value="C:nucleus"/>
    <property type="evidence" value="ECO:0007669"/>
    <property type="project" value="TreeGrafter"/>
</dbReference>
<dbReference type="Gene3D" id="1.10.510.10">
    <property type="entry name" value="Transferase(Phosphotransferase) domain 1"/>
    <property type="match status" value="1"/>
</dbReference>
<proteinExistence type="predicted"/>
<dbReference type="EMBL" id="MN740684">
    <property type="protein sequence ID" value="QHU07531.1"/>
    <property type="molecule type" value="Genomic_DNA"/>
</dbReference>
<reference evidence="2" key="1">
    <citation type="journal article" date="2020" name="Nature">
        <title>Giant virus diversity and host interactions through global metagenomics.</title>
        <authorList>
            <person name="Schulz F."/>
            <person name="Roux S."/>
            <person name="Paez-Espino D."/>
            <person name="Jungbluth S."/>
            <person name="Walsh D.A."/>
            <person name="Denef V.J."/>
            <person name="McMahon K.D."/>
            <person name="Konstantinidis K.T."/>
            <person name="Eloe-Fadrosh E.A."/>
            <person name="Kyrpides N.C."/>
            <person name="Woyke T."/>
        </authorList>
    </citation>
    <scope>NUCLEOTIDE SEQUENCE</scope>
    <source>
        <strain evidence="2">GVMAG-S-1040241-154</strain>
    </source>
</reference>
<dbReference type="PROSITE" id="PS50011">
    <property type="entry name" value="PROTEIN_KINASE_DOM"/>
    <property type="match status" value="1"/>
</dbReference>
<organism evidence="2">
    <name type="scientific">viral metagenome</name>
    <dbReference type="NCBI Taxonomy" id="1070528"/>
    <lineage>
        <taxon>unclassified sequences</taxon>
        <taxon>metagenomes</taxon>
        <taxon>organismal metagenomes</taxon>
    </lineage>
</organism>
<feature type="domain" description="Protein kinase" evidence="1">
    <location>
        <begin position="1"/>
        <end position="346"/>
    </location>
</feature>
<dbReference type="GO" id="GO:0005737">
    <property type="term" value="C:cytoplasm"/>
    <property type="evidence" value="ECO:0007669"/>
    <property type="project" value="TreeGrafter"/>
</dbReference>
<dbReference type="SUPFAM" id="SSF56112">
    <property type="entry name" value="Protein kinase-like (PK-like)"/>
    <property type="match status" value="1"/>
</dbReference>
<dbReference type="Pfam" id="PF00069">
    <property type="entry name" value="Pkinase"/>
    <property type="match status" value="1"/>
</dbReference>
<dbReference type="InterPro" id="IPR000719">
    <property type="entry name" value="Prot_kinase_dom"/>
</dbReference>
<dbReference type="Gene3D" id="3.30.200.20">
    <property type="entry name" value="Phosphorylase Kinase, domain 1"/>
    <property type="match status" value="1"/>
</dbReference>
<protein>
    <recommendedName>
        <fullName evidence="1">Protein kinase domain-containing protein</fullName>
    </recommendedName>
</protein>
<dbReference type="AlphaFoldDB" id="A0A6C0JRK6"/>
<evidence type="ECO:0000313" key="2">
    <source>
        <dbReference type="EMBL" id="QHU07531.1"/>
    </source>
</evidence>
<dbReference type="GO" id="GO:0004674">
    <property type="term" value="F:protein serine/threonine kinase activity"/>
    <property type="evidence" value="ECO:0007669"/>
    <property type="project" value="TreeGrafter"/>
</dbReference>